<feature type="region of interest" description="Disordered" evidence="1">
    <location>
        <begin position="30"/>
        <end position="52"/>
    </location>
</feature>
<dbReference type="AlphaFoldDB" id="M0I2H3"/>
<feature type="domain" description="HMA" evidence="2">
    <location>
        <begin position="1"/>
        <end position="64"/>
    </location>
</feature>
<dbReference type="SUPFAM" id="SSF55008">
    <property type="entry name" value="HMA, heavy metal-associated domain"/>
    <property type="match status" value="1"/>
</dbReference>
<name>M0I2H3_9EURY</name>
<evidence type="ECO:0000313" key="4">
    <source>
        <dbReference type="Proteomes" id="UP000011550"/>
    </source>
</evidence>
<dbReference type="CDD" id="cd00371">
    <property type="entry name" value="HMA"/>
    <property type="match status" value="1"/>
</dbReference>
<evidence type="ECO:0000259" key="2">
    <source>
        <dbReference type="PROSITE" id="PS50846"/>
    </source>
</evidence>
<dbReference type="OrthoDB" id="44171at2157"/>
<gene>
    <name evidence="3" type="ORF">C440_17121</name>
</gene>
<evidence type="ECO:0000313" key="3">
    <source>
        <dbReference type="EMBL" id="ELZ90147.1"/>
    </source>
</evidence>
<sequence>MRTTISVTGMTCEHCEKRVADALAEVSGVESATADRESDSATVEGDADSSDLVAAVEDAGYDASA</sequence>
<dbReference type="PATRIC" id="fig|662479.7.peg.3475"/>
<reference evidence="3 4" key="1">
    <citation type="journal article" date="2014" name="PLoS Genet.">
        <title>Phylogenetically driven sequencing of extremely halophilic archaea reveals strategies for static and dynamic osmo-response.</title>
        <authorList>
            <person name="Becker E.A."/>
            <person name="Seitzer P.M."/>
            <person name="Tritt A."/>
            <person name="Larsen D."/>
            <person name="Krusor M."/>
            <person name="Yao A.I."/>
            <person name="Wu D."/>
            <person name="Madern D."/>
            <person name="Eisen J.A."/>
            <person name="Darling A.E."/>
            <person name="Facciotti M.T."/>
        </authorList>
    </citation>
    <scope>NUCLEOTIDE SEQUENCE [LARGE SCALE GENOMIC DNA]</scope>
    <source>
        <strain evidence="3 4">ATCC BAA-1512</strain>
    </source>
</reference>
<dbReference type="EMBL" id="AOLN01000020">
    <property type="protein sequence ID" value="ELZ90147.1"/>
    <property type="molecule type" value="Genomic_DNA"/>
</dbReference>
<dbReference type="Proteomes" id="UP000011550">
    <property type="component" value="Unassembled WGS sequence"/>
</dbReference>
<evidence type="ECO:0000256" key="1">
    <source>
        <dbReference type="SAM" id="MobiDB-lite"/>
    </source>
</evidence>
<dbReference type="InterPro" id="IPR036163">
    <property type="entry name" value="HMA_dom_sf"/>
</dbReference>
<proteinExistence type="predicted"/>
<dbReference type="STRING" id="662479.C440_17121"/>
<dbReference type="PROSITE" id="PS50846">
    <property type="entry name" value="HMA_2"/>
    <property type="match status" value="1"/>
</dbReference>
<accession>M0I2H3</accession>
<dbReference type="Pfam" id="PF00403">
    <property type="entry name" value="HMA"/>
    <property type="match status" value="1"/>
</dbReference>
<keyword evidence="4" id="KW-1185">Reference proteome</keyword>
<protein>
    <submittedName>
        <fullName evidence="3">Mercuric transport protein</fullName>
    </submittedName>
</protein>
<dbReference type="InterPro" id="IPR006121">
    <property type="entry name" value="HMA_dom"/>
</dbReference>
<organism evidence="3 4">
    <name type="scientific">Haloferax mucosum ATCC BAA-1512</name>
    <dbReference type="NCBI Taxonomy" id="662479"/>
    <lineage>
        <taxon>Archaea</taxon>
        <taxon>Methanobacteriati</taxon>
        <taxon>Methanobacteriota</taxon>
        <taxon>Stenosarchaea group</taxon>
        <taxon>Halobacteria</taxon>
        <taxon>Halobacteriales</taxon>
        <taxon>Haloferacaceae</taxon>
        <taxon>Haloferax</taxon>
    </lineage>
</organism>
<dbReference type="Gene3D" id="3.30.70.100">
    <property type="match status" value="1"/>
</dbReference>
<dbReference type="RefSeq" id="WP_008321903.1">
    <property type="nucleotide sequence ID" value="NZ_AOLN01000020.1"/>
</dbReference>
<dbReference type="GO" id="GO:0046872">
    <property type="term" value="F:metal ion binding"/>
    <property type="evidence" value="ECO:0007669"/>
    <property type="project" value="InterPro"/>
</dbReference>
<comment type="caution">
    <text evidence="3">The sequence shown here is derived from an EMBL/GenBank/DDBJ whole genome shotgun (WGS) entry which is preliminary data.</text>
</comment>